<dbReference type="KEGG" id="muh:HYN43_018670"/>
<dbReference type="GO" id="GO:0005737">
    <property type="term" value="C:cytoplasm"/>
    <property type="evidence" value="ECO:0007669"/>
    <property type="project" value="UniProtKB-SubCell"/>
</dbReference>
<evidence type="ECO:0000256" key="5">
    <source>
        <dbReference type="ARBA" id="ARBA00022741"/>
    </source>
</evidence>
<feature type="domain" description="Mur ligase central" evidence="10">
    <location>
        <begin position="128"/>
        <end position="307"/>
    </location>
</feature>
<dbReference type="SUPFAM" id="SSF53623">
    <property type="entry name" value="MurD-like peptide ligases, catalytic domain"/>
    <property type="match status" value="1"/>
</dbReference>
<keyword evidence="7 8" id="KW-0132">Cell division</keyword>
<feature type="binding site" evidence="7">
    <location>
        <begin position="130"/>
        <end position="136"/>
    </location>
    <ligand>
        <name>ATP</name>
        <dbReference type="ChEBI" id="CHEBI:30616"/>
    </ligand>
</feature>
<proteinExistence type="inferred from homology"/>
<evidence type="ECO:0000313" key="11">
    <source>
        <dbReference type="EMBL" id="AYL97206.1"/>
    </source>
</evidence>
<reference evidence="11 12" key="1">
    <citation type="submission" date="2018-10" db="EMBL/GenBank/DDBJ databases">
        <title>Genome sequencing of Mucilaginibacter sp. HYN0043.</title>
        <authorList>
            <person name="Kim M."/>
            <person name="Yi H."/>
        </authorList>
    </citation>
    <scope>NUCLEOTIDE SEQUENCE [LARGE SCALE GENOMIC DNA]</scope>
    <source>
        <strain evidence="11 12">HYN0043</strain>
    </source>
</reference>
<dbReference type="InterPro" id="IPR013221">
    <property type="entry name" value="Mur_ligase_cen"/>
</dbReference>
<dbReference type="Gene3D" id="3.40.1190.10">
    <property type="entry name" value="Mur-like, catalytic domain"/>
    <property type="match status" value="1"/>
</dbReference>
<dbReference type="InterPro" id="IPR004101">
    <property type="entry name" value="Mur_ligase_C"/>
</dbReference>
<organism evidence="11 12">
    <name type="scientific">Mucilaginibacter celer</name>
    <dbReference type="NCBI Taxonomy" id="2305508"/>
    <lineage>
        <taxon>Bacteria</taxon>
        <taxon>Pseudomonadati</taxon>
        <taxon>Bacteroidota</taxon>
        <taxon>Sphingobacteriia</taxon>
        <taxon>Sphingobacteriales</taxon>
        <taxon>Sphingobacteriaceae</taxon>
        <taxon>Mucilaginibacter</taxon>
    </lineage>
</organism>
<dbReference type="EMBL" id="CP032869">
    <property type="protein sequence ID" value="AYL97206.1"/>
    <property type="molecule type" value="Genomic_DNA"/>
</dbReference>
<comment type="catalytic activity">
    <reaction evidence="7 8">
        <text>UDP-N-acetyl-alpha-D-muramoyl-L-alanine + D-glutamate + ATP = UDP-N-acetyl-alpha-D-muramoyl-L-alanyl-D-glutamate + ADP + phosphate + H(+)</text>
        <dbReference type="Rhea" id="RHEA:16429"/>
        <dbReference type="ChEBI" id="CHEBI:15378"/>
        <dbReference type="ChEBI" id="CHEBI:29986"/>
        <dbReference type="ChEBI" id="CHEBI:30616"/>
        <dbReference type="ChEBI" id="CHEBI:43474"/>
        <dbReference type="ChEBI" id="CHEBI:83898"/>
        <dbReference type="ChEBI" id="CHEBI:83900"/>
        <dbReference type="ChEBI" id="CHEBI:456216"/>
        <dbReference type="EC" id="6.3.2.9"/>
    </reaction>
</comment>
<dbReference type="UniPathway" id="UPA00219"/>
<keyword evidence="3 7" id="KW-0963">Cytoplasm</keyword>
<protein>
    <recommendedName>
        <fullName evidence="7 8">UDP-N-acetylmuramoylalanine--D-glutamate ligase</fullName>
        <ecNumber evidence="7 8">6.3.2.9</ecNumber>
    </recommendedName>
    <alternativeName>
        <fullName evidence="7">D-glutamic acid-adding enzyme</fullName>
    </alternativeName>
    <alternativeName>
        <fullName evidence="7">UDP-N-acetylmuramoyl-L-alanyl-D-glutamate synthetase</fullName>
    </alternativeName>
</protein>
<keyword evidence="12" id="KW-1185">Reference proteome</keyword>
<dbReference type="Pfam" id="PF08245">
    <property type="entry name" value="Mur_ligase_M"/>
    <property type="match status" value="1"/>
</dbReference>
<keyword evidence="4 7" id="KW-0436">Ligase</keyword>
<dbReference type="NCBIfam" id="TIGR01087">
    <property type="entry name" value="murD"/>
    <property type="match status" value="1"/>
</dbReference>
<dbReference type="GO" id="GO:0009252">
    <property type="term" value="P:peptidoglycan biosynthetic process"/>
    <property type="evidence" value="ECO:0007669"/>
    <property type="project" value="UniProtKB-UniRule"/>
</dbReference>
<dbReference type="AlphaFoldDB" id="A0A494VP28"/>
<dbReference type="SUPFAM" id="SSF51984">
    <property type="entry name" value="MurCD N-terminal domain"/>
    <property type="match status" value="1"/>
</dbReference>
<dbReference type="GO" id="GO:0008764">
    <property type="term" value="F:UDP-N-acetylmuramoylalanine-D-glutamate ligase activity"/>
    <property type="evidence" value="ECO:0007669"/>
    <property type="project" value="UniProtKB-UniRule"/>
</dbReference>
<dbReference type="OrthoDB" id="9809796at2"/>
<gene>
    <name evidence="7 11" type="primary">murD</name>
    <name evidence="11" type="ORF">HYN43_018670</name>
</gene>
<dbReference type="Pfam" id="PF02875">
    <property type="entry name" value="Mur_ligase_C"/>
    <property type="match status" value="1"/>
</dbReference>
<feature type="domain" description="Mur ligase C-terminal" evidence="9">
    <location>
        <begin position="330"/>
        <end position="443"/>
    </location>
</feature>
<evidence type="ECO:0000256" key="6">
    <source>
        <dbReference type="ARBA" id="ARBA00022840"/>
    </source>
</evidence>
<dbReference type="GO" id="GO:0005524">
    <property type="term" value="F:ATP binding"/>
    <property type="evidence" value="ECO:0007669"/>
    <property type="project" value="UniProtKB-UniRule"/>
</dbReference>
<comment type="subcellular location">
    <subcellularLocation>
        <location evidence="1 7 8">Cytoplasm</location>
    </subcellularLocation>
</comment>
<evidence type="ECO:0000256" key="4">
    <source>
        <dbReference type="ARBA" id="ARBA00022598"/>
    </source>
</evidence>
<dbReference type="Proteomes" id="UP000270046">
    <property type="component" value="Chromosome"/>
</dbReference>
<dbReference type="GO" id="GO:0051301">
    <property type="term" value="P:cell division"/>
    <property type="evidence" value="ECO:0007669"/>
    <property type="project" value="UniProtKB-KW"/>
</dbReference>
<dbReference type="InterPro" id="IPR005762">
    <property type="entry name" value="MurD"/>
</dbReference>
<dbReference type="EC" id="6.3.2.9" evidence="7 8"/>
<evidence type="ECO:0000256" key="2">
    <source>
        <dbReference type="ARBA" id="ARBA00004752"/>
    </source>
</evidence>
<dbReference type="SUPFAM" id="SSF53244">
    <property type="entry name" value="MurD-like peptide ligases, peptide-binding domain"/>
    <property type="match status" value="1"/>
</dbReference>
<dbReference type="Gene3D" id="3.40.50.720">
    <property type="entry name" value="NAD(P)-binding Rossmann-like Domain"/>
    <property type="match status" value="1"/>
</dbReference>
<dbReference type="InterPro" id="IPR036565">
    <property type="entry name" value="Mur-like_cat_sf"/>
</dbReference>
<keyword evidence="6 7" id="KW-0067">ATP-binding</keyword>
<sequence>MNHDNNNKDANQKHPLQGAGGAVRLVVLGAGESGAGAAYLAKQQGFDVFVSDFGAIADNYKKQLEEWAIPFEEKQHTEELILNAAEVIKSPGIPDKAPIIKKLKEKGIPVISEIEFAGRYTDAKIIGITGSNGKTTTSSLTYHILHEAGVNVGLAGNIGKSFAYQVATEKFEWYVLELSSFMLDDMFKFKVDVAVLLNITPDHLDRYDYKMGNYVASKFRITQNQTAADYFIYCVDDPETVTGMKERTFGAQLLPFSIQQKFEPGAYLDENENIVINTKQAHFTMSIQELALQGKHNIYNSMASGIVAKVLELRNETMRESMGNFKAIEHRLEFVANISGIRFINDSKATNVNSTWYALESMTSDVVLILGGVDKGNDYSMLDDLVKSKVKAIVCLGKDNRRIHEAFDDMVEIIVNTSSAQEAAQVAYHLATKGDTVLLSPACASFDLFKNYEDRGRQFKLAVREL</sequence>
<dbReference type="HAMAP" id="MF_00639">
    <property type="entry name" value="MurD"/>
    <property type="match status" value="1"/>
</dbReference>
<dbReference type="GO" id="GO:0071555">
    <property type="term" value="P:cell wall organization"/>
    <property type="evidence" value="ECO:0007669"/>
    <property type="project" value="UniProtKB-KW"/>
</dbReference>
<keyword evidence="7 8" id="KW-0573">Peptidoglycan synthesis</keyword>
<keyword evidence="7 8" id="KW-0131">Cell cycle</keyword>
<dbReference type="PANTHER" id="PTHR43692:SF1">
    <property type="entry name" value="UDP-N-ACETYLMURAMOYLALANINE--D-GLUTAMATE LIGASE"/>
    <property type="match status" value="1"/>
</dbReference>
<dbReference type="Gene3D" id="3.90.190.20">
    <property type="entry name" value="Mur ligase, C-terminal domain"/>
    <property type="match status" value="1"/>
</dbReference>
<accession>A0A494VP28</accession>
<dbReference type="InterPro" id="IPR036615">
    <property type="entry name" value="Mur_ligase_C_dom_sf"/>
</dbReference>
<evidence type="ECO:0000259" key="10">
    <source>
        <dbReference type="Pfam" id="PF08245"/>
    </source>
</evidence>
<keyword evidence="5 7" id="KW-0547">Nucleotide-binding</keyword>
<comment type="function">
    <text evidence="7 8">Cell wall formation. Catalyzes the addition of glutamate to the nucleotide precursor UDP-N-acetylmuramoyl-L-alanine (UMA).</text>
</comment>
<evidence type="ECO:0000256" key="1">
    <source>
        <dbReference type="ARBA" id="ARBA00004496"/>
    </source>
</evidence>
<keyword evidence="7 8" id="KW-0133">Cell shape</keyword>
<dbReference type="GO" id="GO:0008360">
    <property type="term" value="P:regulation of cell shape"/>
    <property type="evidence" value="ECO:0007669"/>
    <property type="project" value="UniProtKB-KW"/>
</dbReference>
<keyword evidence="7 8" id="KW-0961">Cell wall biogenesis/degradation</keyword>
<name>A0A494VP28_9SPHI</name>
<dbReference type="Pfam" id="PF21799">
    <property type="entry name" value="MurD-like_N"/>
    <property type="match status" value="1"/>
</dbReference>
<comment type="pathway">
    <text evidence="2 7 8">Cell wall biogenesis; peptidoglycan biosynthesis.</text>
</comment>
<evidence type="ECO:0000256" key="8">
    <source>
        <dbReference type="RuleBase" id="RU003664"/>
    </source>
</evidence>
<evidence type="ECO:0000256" key="3">
    <source>
        <dbReference type="ARBA" id="ARBA00022490"/>
    </source>
</evidence>
<dbReference type="RefSeq" id="WP_119410782.1">
    <property type="nucleotide sequence ID" value="NZ_CP032869.1"/>
</dbReference>
<comment type="similarity">
    <text evidence="7">Belongs to the MurCDEF family.</text>
</comment>
<evidence type="ECO:0000259" key="9">
    <source>
        <dbReference type="Pfam" id="PF02875"/>
    </source>
</evidence>
<dbReference type="PANTHER" id="PTHR43692">
    <property type="entry name" value="UDP-N-ACETYLMURAMOYLALANINE--D-GLUTAMATE LIGASE"/>
    <property type="match status" value="1"/>
</dbReference>
<evidence type="ECO:0000256" key="7">
    <source>
        <dbReference type="HAMAP-Rule" id="MF_00639"/>
    </source>
</evidence>
<evidence type="ECO:0000313" key="12">
    <source>
        <dbReference type="Proteomes" id="UP000270046"/>
    </source>
</evidence>